<dbReference type="Pfam" id="PF00059">
    <property type="entry name" value="Lectin_C"/>
    <property type="match status" value="19"/>
</dbReference>
<dbReference type="SUPFAM" id="SSF56436">
    <property type="entry name" value="C-type lectin-like"/>
    <property type="match status" value="21"/>
</dbReference>
<dbReference type="InterPro" id="IPR001304">
    <property type="entry name" value="C-type_lectin-like"/>
</dbReference>
<dbReference type="PROSITE" id="PS00023">
    <property type="entry name" value="FN2_1"/>
    <property type="match status" value="2"/>
</dbReference>
<feature type="domain" description="C-type lectin" evidence="14">
    <location>
        <begin position="945"/>
        <end position="1017"/>
    </location>
</feature>
<dbReference type="InterPro" id="IPR016187">
    <property type="entry name" value="CTDL_fold"/>
</dbReference>
<evidence type="ECO:0000256" key="12">
    <source>
        <dbReference type="SAM" id="MobiDB-lite"/>
    </source>
</evidence>
<dbReference type="PROSITE" id="PS51092">
    <property type="entry name" value="FN2_2"/>
    <property type="match status" value="3"/>
</dbReference>
<protein>
    <recommendedName>
        <fullName evidence="18">MRC1 protein</fullName>
    </recommendedName>
</protein>
<keyword evidence="10" id="KW-0325">Glycoprotein</keyword>
<accession>A0ABQ9CTV3</accession>
<evidence type="ECO:0000256" key="10">
    <source>
        <dbReference type="ARBA" id="ARBA00023180"/>
    </source>
</evidence>
<evidence type="ECO:0000256" key="3">
    <source>
        <dbReference type="ARBA" id="ARBA00022692"/>
    </source>
</evidence>
<evidence type="ECO:0008006" key="18">
    <source>
        <dbReference type="Google" id="ProtNLM"/>
    </source>
</evidence>
<proteinExistence type="predicted"/>
<evidence type="ECO:0000256" key="6">
    <source>
        <dbReference type="ARBA" id="ARBA00022989"/>
    </source>
</evidence>
<feature type="domain" description="Fibronectin type-II" evidence="15">
    <location>
        <begin position="94"/>
        <end position="142"/>
    </location>
</feature>
<evidence type="ECO:0000256" key="4">
    <source>
        <dbReference type="ARBA" id="ARBA00022729"/>
    </source>
</evidence>
<feature type="domain" description="C-type lectin" evidence="14">
    <location>
        <begin position="1714"/>
        <end position="1770"/>
    </location>
</feature>
<dbReference type="CDD" id="cd00037">
    <property type="entry name" value="CLECT"/>
    <property type="match status" value="13"/>
</dbReference>
<dbReference type="SMART" id="SM00059">
    <property type="entry name" value="FN2"/>
    <property type="match status" value="3"/>
</dbReference>
<evidence type="ECO:0000256" key="7">
    <source>
        <dbReference type="ARBA" id="ARBA00023136"/>
    </source>
</evidence>
<feature type="disulfide bond" evidence="11">
    <location>
        <begin position="99"/>
        <end position="125"/>
    </location>
</feature>
<keyword evidence="8 11" id="KW-1015">Disulfide bond</keyword>
<organism evidence="16 17">
    <name type="scientific">Willisornis vidua</name>
    <name type="common">Xingu scale-backed antbird</name>
    <dbReference type="NCBI Taxonomy" id="1566151"/>
    <lineage>
        <taxon>Eukaryota</taxon>
        <taxon>Metazoa</taxon>
        <taxon>Chordata</taxon>
        <taxon>Craniata</taxon>
        <taxon>Vertebrata</taxon>
        <taxon>Euteleostomi</taxon>
        <taxon>Archelosauria</taxon>
        <taxon>Archosauria</taxon>
        <taxon>Dinosauria</taxon>
        <taxon>Saurischia</taxon>
        <taxon>Theropoda</taxon>
        <taxon>Coelurosauria</taxon>
        <taxon>Aves</taxon>
        <taxon>Neognathae</taxon>
        <taxon>Neoaves</taxon>
        <taxon>Telluraves</taxon>
        <taxon>Australaves</taxon>
        <taxon>Passeriformes</taxon>
        <taxon>Thamnophilidae</taxon>
        <taxon>Willisornis</taxon>
    </lineage>
</organism>
<dbReference type="InterPro" id="IPR036943">
    <property type="entry name" value="FN_type2_sf"/>
</dbReference>
<dbReference type="PRINTS" id="PR00013">
    <property type="entry name" value="FNTYPEII"/>
</dbReference>
<feature type="domain" description="C-type lectin" evidence="14">
    <location>
        <begin position="2658"/>
        <end position="2751"/>
    </location>
</feature>
<dbReference type="InterPro" id="IPR016186">
    <property type="entry name" value="C-type_lectin-like/link_sf"/>
</dbReference>
<dbReference type="SUPFAM" id="SSF50370">
    <property type="entry name" value="Ricin B-like lectins"/>
    <property type="match status" value="2"/>
</dbReference>
<dbReference type="Proteomes" id="UP001145742">
    <property type="component" value="Unassembled WGS sequence"/>
</dbReference>
<evidence type="ECO:0000256" key="9">
    <source>
        <dbReference type="ARBA" id="ARBA00023170"/>
    </source>
</evidence>
<feature type="domain" description="C-type lectin" evidence="14">
    <location>
        <begin position="2154"/>
        <end position="2269"/>
    </location>
</feature>
<feature type="domain" description="C-type lectin" evidence="14">
    <location>
        <begin position="799"/>
        <end position="910"/>
    </location>
</feature>
<feature type="domain" description="C-type lectin" evidence="14">
    <location>
        <begin position="2394"/>
        <end position="2502"/>
    </location>
</feature>
<evidence type="ECO:0000256" key="1">
    <source>
        <dbReference type="ARBA" id="ARBA00004167"/>
    </source>
</evidence>
<feature type="disulfide bond" evidence="11">
    <location>
        <begin position="1238"/>
        <end position="1264"/>
    </location>
</feature>
<feature type="disulfide bond" evidence="11">
    <location>
        <begin position="1252"/>
        <end position="1279"/>
    </location>
</feature>
<keyword evidence="17" id="KW-1185">Reference proteome</keyword>
<feature type="compositionally biased region" description="Basic and acidic residues" evidence="12">
    <location>
        <begin position="3158"/>
        <end position="3176"/>
    </location>
</feature>
<feature type="domain" description="C-type lectin" evidence="14">
    <location>
        <begin position="599"/>
        <end position="715"/>
    </location>
</feature>
<dbReference type="InterPro" id="IPR000772">
    <property type="entry name" value="Ricin_B_lectin"/>
</dbReference>
<feature type="domain" description="C-type lectin" evidence="14">
    <location>
        <begin position="3020"/>
        <end position="3083"/>
    </location>
</feature>
<feature type="transmembrane region" description="Helical" evidence="13">
    <location>
        <begin position="3109"/>
        <end position="3131"/>
    </location>
</feature>
<feature type="region of interest" description="Disordered" evidence="12">
    <location>
        <begin position="3151"/>
        <end position="3176"/>
    </location>
</feature>
<feature type="domain" description="C-type lectin" evidence="14">
    <location>
        <begin position="386"/>
        <end position="501"/>
    </location>
</feature>
<comment type="subcellular location">
    <subcellularLocation>
        <location evidence="1">Membrane</location>
        <topology evidence="1">Single-pass membrane protein</topology>
    </subcellularLocation>
</comment>
<feature type="domain" description="Fibronectin type-II" evidence="15">
    <location>
        <begin position="2281"/>
        <end position="2329"/>
    </location>
</feature>
<feature type="domain" description="C-type lectin" evidence="14">
    <location>
        <begin position="526"/>
        <end position="582"/>
    </location>
</feature>
<feature type="disulfide bond" evidence="11">
    <location>
        <begin position="2300"/>
        <end position="2327"/>
    </location>
</feature>
<keyword evidence="9" id="KW-0675">Receptor</keyword>
<keyword evidence="7 13" id="KW-0472">Membrane</keyword>
<dbReference type="InterPro" id="IPR018378">
    <property type="entry name" value="C-type_lectin_CS"/>
</dbReference>
<feature type="domain" description="C-type lectin" evidence="14">
    <location>
        <begin position="113"/>
        <end position="217"/>
    </location>
</feature>
<dbReference type="EMBL" id="WHWB01034533">
    <property type="protein sequence ID" value="KAJ7408608.1"/>
    <property type="molecule type" value="Genomic_DNA"/>
</dbReference>
<evidence type="ECO:0000313" key="16">
    <source>
        <dbReference type="EMBL" id="KAJ7408608.1"/>
    </source>
</evidence>
<dbReference type="Gene3D" id="2.10.10.10">
    <property type="entry name" value="Fibronectin, type II, collagen-binding"/>
    <property type="match status" value="3"/>
</dbReference>
<dbReference type="Gene3D" id="3.10.100.10">
    <property type="entry name" value="Mannose-Binding Protein A, subunit A"/>
    <property type="match status" value="20"/>
</dbReference>
<feature type="domain" description="C-type lectin" evidence="14">
    <location>
        <begin position="1298"/>
        <end position="1409"/>
    </location>
</feature>
<evidence type="ECO:0000256" key="5">
    <source>
        <dbReference type="ARBA" id="ARBA00022737"/>
    </source>
</evidence>
<evidence type="ECO:0000256" key="2">
    <source>
        <dbReference type="ARBA" id="ARBA00022583"/>
    </source>
</evidence>
<dbReference type="PROSITE" id="PS50041">
    <property type="entry name" value="C_TYPE_LECTIN_2"/>
    <property type="match status" value="21"/>
</dbReference>
<evidence type="ECO:0000256" key="13">
    <source>
        <dbReference type="SAM" id="Phobius"/>
    </source>
</evidence>
<feature type="domain" description="C-type lectin" evidence="14">
    <location>
        <begin position="1797"/>
        <end position="1899"/>
    </location>
</feature>
<feature type="disulfide bond" evidence="11">
    <location>
        <begin position="113"/>
        <end position="140"/>
    </location>
</feature>
<name>A0ABQ9CTV3_9PASS</name>
<dbReference type="Pfam" id="PF24562">
    <property type="entry name" value="CysR_MRC2_N"/>
    <property type="match status" value="1"/>
</dbReference>
<feature type="domain" description="Fibronectin type-II" evidence="15">
    <location>
        <begin position="1233"/>
        <end position="1281"/>
    </location>
</feature>
<dbReference type="CDD" id="cd00062">
    <property type="entry name" value="FN2"/>
    <property type="match status" value="3"/>
</dbReference>
<dbReference type="Pfam" id="PF00040">
    <property type="entry name" value="fn2"/>
    <property type="match status" value="3"/>
</dbReference>
<gene>
    <name evidence="16" type="ORF">WISP_120074</name>
</gene>
<keyword evidence="6 13" id="KW-1133">Transmembrane helix</keyword>
<feature type="domain" description="C-type lectin" evidence="14">
    <location>
        <begin position="245"/>
        <end position="361"/>
    </location>
</feature>
<keyword evidence="5" id="KW-0677">Repeat</keyword>
<evidence type="ECO:0000259" key="15">
    <source>
        <dbReference type="PROSITE" id="PS51092"/>
    </source>
</evidence>
<reference evidence="16" key="1">
    <citation type="submission" date="2019-10" db="EMBL/GenBank/DDBJ databases">
        <authorList>
            <person name="Soares A.E.R."/>
            <person name="Aleixo A."/>
            <person name="Schneider P."/>
            <person name="Miyaki C.Y."/>
            <person name="Schneider M.P."/>
            <person name="Mello C."/>
            <person name="Vasconcelos A.T.R."/>
        </authorList>
    </citation>
    <scope>NUCLEOTIDE SEQUENCE</scope>
    <source>
        <tissue evidence="16">Muscle</tissue>
    </source>
</reference>
<dbReference type="PROSITE" id="PS00615">
    <property type="entry name" value="C_TYPE_LECTIN_1"/>
    <property type="match status" value="10"/>
</dbReference>
<feature type="domain" description="C-type lectin" evidence="14">
    <location>
        <begin position="1575"/>
        <end position="1690"/>
    </location>
</feature>
<feature type="domain" description="C-type lectin" evidence="14">
    <location>
        <begin position="2867"/>
        <end position="2978"/>
    </location>
</feature>
<sequence length="3176" mass="363471">MGLKLCLGVFTQGDEAAITLESCNRTNEFQWWECRNETVATYGKDLFLNYGKGKGKKIRLSTGSGKGSRWKIYGTADSICSQHYEDIYTLGGNAFGAPCVFPFKVMGKWYAECIPLSDNADILWCATSSDFDKDQLFGNCPLKGLTSDLGINTKLWTGLHSALDSGWQWTGGSPFRYLNWAPGNPSVESGKICGTFQGRNGKWENQMCDRKLGYICQKRNTSLDPFTIAPGDLKPFKCPREWVPYAGHCYRIYRTPKIWKEAQSSCRKEDGELASIHNVEEYSFTVSQLGYKSDDELWIGLNDFRVQMYFEWSDGTPVTYTKWHHGEPTHTWNKADCICMKGEDGSWADHACETKFGYICKRKPLAEGSGEAEVSYPGCQKGWMKHGFFCYSVGQLPATFSDAKRICEENKGYLATVRDRYEQAFLTSVIGFNPAKYFWIGLSDMEEQGTFRWASGDPVTYTHWNVGMPGEEAGCVAMTTGTSAGLWDIVNCEETNMFLCKQLVEGVTPPPPPPTMSHLLLCPEGWQSIPQSSFCFKVNFEKWSHGEPNNYDGNEKCGVFNGYLNMNWNDLFCEHLLDYVCQIKKDNDYIAGEDGWIIYNHKDYYFSKEVMPMQKARDFCMKNGGDLAVIESESERTFLWKYVFYKDWGNSFYIGLSVSLDKTFRWMDGTPVNYIAWAPNEPNFANNDENCVVMYTHTGTWNDLNCGSPELFICERLNDTVRTTVAPTSPPPRGGCSEDWHLIDNKDDCVFMMKNPIEQAGKWKDEGCKTSKSYICQKDSDPKLYNSQPTVPVPGFHNYGDDHYAVIKSKMSWEKAEKECRDQSAELASVLDPYANSYLWLQILQHGEPVWIGLNSNTNGGQYVWSDRRRSRYLNWASGEPNKNRACVYLDLDGFWKTAFCNETFSSLCKQSDELIPSEPPQLPGKCPEPKRGRSWVPFRGHCYYVHTTSEESWPDASMMCIQMGEWIWMDRSAVEYVNWEKGEPTALFDEHCVDMDISSGTWRTYYCSVDQNFICKIPKRKFVCPVYSSSGSDFVVGQRCQKVQAQTFSAPSEAKQDILTLNHMKKSIAPMLLEVLPMGNILKHFFLESDISTFLIYNKVNRLCLQASIAQSVRTATCHQDNELQKFRWITDHQLMSVKLKLCLGVPLKEDQAMVALYPCNQTSELQWWECRNESVLAIQGEDLFFSPGNEEHDNVLLKKGLSAKNMWKIYGAMDVLCSQGYEETFTLLGNAFGAPCVFPFLYNARWYAECTVAGRTDGWLWCATTANYDTDQRYGFCPSKDKDSTWTTDLLTNVHYQINSDSALTWHQARKSCQQQNAELLSITDIHEQTYLKELTEGIDSALWIGLNRLDLRSGWEWIGGSPFQYLNWAPGSPSPESGKLCAVLNPEIKAKWQIWECGQKLGYICKKKNFTLVPSGDIGPVTCPDGWVPYADHCYKIFRESKGWEAALTSCQKQGSHLASIRSPEEHSFVVSRLGYKPTDKLWIGLNDRKVQMYFEWSDGTLVTYTKWHLGEPSTTNNRPEDCVLIKGQNGYWADSGCEKKAGYICKRKALSQIAREKEITDAGCKKGWRRYGIYCYFIGHVPATFSEANTTCEGEEGYLVTVESRYEQAYLISLVGLRPEKYFWLGLSDVGDQGTFRWANGEPVSFTHWDAGMPGSNPGCVAMRTGTAAGLWDVLDCETKQKYICKQWAKGATTPAIPTTALGPTCPEGWISNNHRSSCFKVRYTNWDDSPRNSGGRKFCGALNGRMTSNQWSLSVCEVQLDWFCQIKQGVPLKSEPIDMDAYKTTADGWVMYEDKLYYISKNKLSMEKAQEFCRMNSADLAVVNSNSERRFLKRMLKENDRYWSESTAYFIGLKVSLDKKFSWIDGTPVTYVAWAPNEPNFANNEENCVEMLSGHAFLFYHLKDATTDVWIGMNDINEESRFLWTDGSTVSYTNWVNGAPEQKQRYFDFYEYERLTDVTVETDCVFIMKSDGKWRDDSCDNERGYICQMNSLPTEPEVPTETTSGFARYGDSSYSIISLKMQWEEARKNCQDKSAELARISDAYIHSFLWIQMLKYGKPVWIGLNSNMTSGYYKWTSNWKTRYTKWAAGEPKEKNACVYLDLDGTWKTASCNESYSSVCMISDETAPTDPAQLPGDCPETDGLQAWIPYHGHCYYFEASAGRSWTLASIECAQLGATLVSVENMDESDFLIHTIQPLGNKVGGFWIGLYQNVDGQWLWLDNAAVDFVNWEEKEFSEEHQCVEITTTSGYWDNSECSSEKGFICKKPKDTFTLRGNANGQPCVFPFKYQGKQYNECTDAGRSDGWLWCATTADFDADKLYGFCPLIRSPFPLPGKICGVLNPQKNAKWENQACNQRLGYICKKDIFSSKPDITSKEELRPAVCTDGWWPYAGHCYSIQREPKTWKDALSSCKKQDGDLASVHNIAEYSFLVSQLGYQPTEELWLGLNDLKAHFYFEWSDGTPVTFTKWQRQHPTYRSGLEDCIVMKGQENSKAVLPWELQLDYGMLLAVRRHQIIFANSGQWECHLLLLQYRSLWPPVPKVGMEPLRQIHASKHKGLNTQAFWIGLFLLNSDEGFAWIDGSPVIYENWDEGEPSNHEELEHCVMFNKSPQMRWNNLRCEHLLNWICETKKGTLLKPELDYKLEYQPTSDGWIIHKDKQYYFSREHVHMEEARRICQKNFADLVVIDNESKRQFLWKYSYTKHKWKSYFIGLVVSFDKRFRWLDDTAVNYVAWAPNEPNFANNDENCVIMSDFAFLTFHLKDVASGTWIGLNDINAEDTYLWTDGSIFDYSKWAQGFPFRDKFVTADWKYIETDCIAMTKRSVDEPGLWENTDCKHNKSYICQMDSKSELFHSTSAPDSDFIHYGNSSYLIILSKMNWEEARKVCKEKSSDLASIFDYYSNTFLLLQAVQYGEPLWIGLNSNVNYGYYRWTDKKKISFSKWDYGEPKQKIACVYLELSGAWKTASCNEKHLPVCKISEDILPSDPPQDIGKCPESDHISWIPFQSHCYNFNANEMSWAQSVTQCMQSGQLLWQDNSALDFVNWGEGQPSEEQLDYCVELSASTGYWSVLPCTSQKGFICKKPKTILETAADVEDAKKDKANGHLNMWILLTLVLIILLGMGFMIYFAFKIKTQNEVAREERCSTQIEYSQALPGRDNESDSTNDKEENEHSVV</sequence>
<dbReference type="InterPro" id="IPR000562">
    <property type="entry name" value="FN_type2_dom"/>
</dbReference>
<feature type="domain" description="C-type lectin" evidence="14">
    <location>
        <begin position="2014"/>
        <end position="2125"/>
    </location>
</feature>
<evidence type="ECO:0000259" key="14">
    <source>
        <dbReference type="PROSITE" id="PS50041"/>
    </source>
</evidence>
<comment type="caution">
    <text evidence="16">The sequence shown here is derived from an EMBL/GenBank/DDBJ whole genome shotgun (WGS) entry which is preliminary data.</text>
</comment>
<evidence type="ECO:0000313" key="17">
    <source>
        <dbReference type="Proteomes" id="UP001145742"/>
    </source>
</evidence>
<dbReference type="Gene3D" id="2.80.10.50">
    <property type="match status" value="2"/>
</dbReference>
<keyword evidence="2" id="KW-0254">Endocytosis</keyword>
<dbReference type="InterPro" id="IPR050111">
    <property type="entry name" value="C-type_lectin/snaclec_domain"/>
</dbReference>
<keyword evidence="4" id="KW-0732">Signal</keyword>
<feature type="domain" description="C-type lectin" evidence="14">
    <location>
        <begin position="1433"/>
        <end position="1550"/>
    </location>
</feature>
<dbReference type="SMART" id="SM00458">
    <property type="entry name" value="RICIN"/>
    <property type="match status" value="1"/>
</dbReference>
<feature type="disulfide bond" evidence="11">
    <location>
        <begin position="2286"/>
        <end position="2312"/>
    </location>
</feature>
<evidence type="ECO:0000256" key="11">
    <source>
        <dbReference type="PROSITE-ProRule" id="PRU00479"/>
    </source>
</evidence>
<dbReference type="SUPFAM" id="SSF57440">
    <property type="entry name" value="Kringle-like"/>
    <property type="match status" value="2"/>
</dbReference>
<dbReference type="CDD" id="cd23407">
    <property type="entry name" value="beta-trefoil_Ricin_MRC1"/>
    <property type="match status" value="1"/>
</dbReference>
<feature type="domain" description="C-type lectin" evidence="14">
    <location>
        <begin position="1901"/>
        <end position="1993"/>
    </location>
</feature>
<feature type="domain" description="C-type lectin" evidence="14">
    <location>
        <begin position="2752"/>
        <end position="2846"/>
    </location>
</feature>
<keyword evidence="3 13" id="KW-0812">Transmembrane</keyword>
<dbReference type="InterPro" id="IPR035992">
    <property type="entry name" value="Ricin_B-like_lectins"/>
</dbReference>
<dbReference type="InterPro" id="IPR013806">
    <property type="entry name" value="Kringle-like"/>
</dbReference>
<dbReference type="PROSITE" id="PS50231">
    <property type="entry name" value="RICIN_B_LECTIN"/>
    <property type="match status" value="2"/>
</dbReference>
<dbReference type="PANTHER" id="PTHR22803">
    <property type="entry name" value="MANNOSE, PHOSPHOLIPASE, LECTIN RECEPTOR RELATED"/>
    <property type="match status" value="1"/>
</dbReference>
<feature type="domain" description="C-type lectin" evidence="14">
    <location>
        <begin position="2566"/>
        <end position="2631"/>
    </location>
</feature>
<dbReference type="SMART" id="SM00034">
    <property type="entry name" value="CLECT"/>
    <property type="match status" value="17"/>
</dbReference>
<evidence type="ECO:0000256" key="8">
    <source>
        <dbReference type="ARBA" id="ARBA00023157"/>
    </source>
</evidence>